<dbReference type="PANTHER" id="PTHR12697:SF5">
    <property type="entry name" value="DEOXYHYPUSINE HYDROXYLASE"/>
    <property type="match status" value="1"/>
</dbReference>
<comment type="caution">
    <text evidence="1">The sequence shown here is derived from an EMBL/GenBank/DDBJ whole genome shotgun (WGS) entry which is preliminary data.</text>
</comment>
<dbReference type="PANTHER" id="PTHR12697">
    <property type="entry name" value="PBS LYASE HEAT-LIKE PROTEIN"/>
    <property type="match status" value="1"/>
</dbReference>
<dbReference type="InterPro" id="IPR016024">
    <property type="entry name" value="ARM-type_fold"/>
</dbReference>
<evidence type="ECO:0008006" key="2">
    <source>
        <dbReference type="Google" id="ProtNLM"/>
    </source>
</evidence>
<dbReference type="Gene3D" id="1.25.10.10">
    <property type="entry name" value="Leucine-rich Repeat Variant"/>
    <property type="match status" value="1"/>
</dbReference>
<dbReference type="AlphaFoldDB" id="X0XQF1"/>
<dbReference type="InterPro" id="IPR004155">
    <property type="entry name" value="PBS_lyase_HEAT"/>
</dbReference>
<dbReference type="SMART" id="SM00567">
    <property type="entry name" value="EZ_HEAT"/>
    <property type="match status" value="3"/>
</dbReference>
<dbReference type="EMBL" id="BARS01032278">
    <property type="protein sequence ID" value="GAG27101.1"/>
    <property type="molecule type" value="Genomic_DNA"/>
</dbReference>
<dbReference type="Pfam" id="PF13646">
    <property type="entry name" value="HEAT_2"/>
    <property type="match status" value="1"/>
</dbReference>
<feature type="non-terminal residue" evidence="1">
    <location>
        <position position="1"/>
    </location>
</feature>
<gene>
    <name evidence="1" type="ORF">S01H1_50119</name>
</gene>
<dbReference type="SUPFAM" id="SSF48371">
    <property type="entry name" value="ARM repeat"/>
    <property type="match status" value="1"/>
</dbReference>
<organism evidence="1">
    <name type="scientific">marine sediment metagenome</name>
    <dbReference type="NCBI Taxonomy" id="412755"/>
    <lineage>
        <taxon>unclassified sequences</taxon>
        <taxon>metagenomes</taxon>
        <taxon>ecological metagenomes</taxon>
    </lineage>
</organism>
<proteinExistence type="predicted"/>
<protein>
    <recommendedName>
        <fullName evidence="2">HEAT repeat domain-containing protein</fullName>
    </recommendedName>
</protein>
<sequence length="184" mass="19989">LRLLLGVIEEGDCWTGSHIVEALISMGPEITSEITPRLKATTNINTRLLYVQICGLLQITEALGSLFLLLRDPDKETRISTAKALGQIGDVSAVESLIISLDDESWEVRAQAAKALGALGDKQAVSKLKRALSDENWWVRHNAADALYRLGEEGIEALHETSCSEEEAPRDTAAQVLAERALGV</sequence>
<dbReference type="GO" id="GO:0016491">
    <property type="term" value="F:oxidoreductase activity"/>
    <property type="evidence" value="ECO:0007669"/>
    <property type="project" value="TreeGrafter"/>
</dbReference>
<accession>X0XQF1</accession>
<reference evidence="1" key="1">
    <citation type="journal article" date="2014" name="Front. Microbiol.">
        <title>High frequency of phylogenetically diverse reductive dehalogenase-homologous genes in deep subseafloor sedimentary metagenomes.</title>
        <authorList>
            <person name="Kawai M."/>
            <person name="Futagami T."/>
            <person name="Toyoda A."/>
            <person name="Takaki Y."/>
            <person name="Nishi S."/>
            <person name="Hori S."/>
            <person name="Arai W."/>
            <person name="Tsubouchi T."/>
            <person name="Morono Y."/>
            <person name="Uchiyama I."/>
            <person name="Ito T."/>
            <person name="Fujiyama A."/>
            <person name="Inagaki F."/>
            <person name="Takami H."/>
        </authorList>
    </citation>
    <scope>NUCLEOTIDE SEQUENCE</scope>
    <source>
        <strain evidence="1">Expedition CK06-06</strain>
    </source>
</reference>
<dbReference type="InterPro" id="IPR011989">
    <property type="entry name" value="ARM-like"/>
</dbReference>
<name>X0XQF1_9ZZZZ</name>
<evidence type="ECO:0000313" key="1">
    <source>
        <dbReference type="EMBL" id="GAG27101.1"/>
    </source>
</evidence>